<keyword evidence="1" id="KW-0732">Signal</keyword>
<evidence type="ECO:0000256" key="1">
    <source>
        <dbReference type="SAM" id="SignalP"/>
    </source>
</evidence>
<name>A0AAU7GF55_9MICO</name>
<evidence type="ECO:0008006" key="3">
    <source>
        <dbReference type="Google" id="ProtNLM"/>
    </source>
</evidence>
<feature type="chain" id="PRO_5043941314" description="Peptidase inhibitor family I36" evidence="1">
    <location>
        <begin position="31"/>
        <end position="144"/>
    </location>
</feature>
<evidence type="ECO:0000313" key="2">
    <source>
        <dbReference type="EMBL" id="XBM49139.1"/>
    </source>
</evidence>
<dbReference type="AlphaFoldDB" id="A0AAU7GF55"/>
<organism evidence="2">
    <name type="scientific">Leifsonia sp. NPDC080035</name>
    <dbReference type="NCBI Taxonomy" id="3143936"/>
    <lineage>
        <taxon>Bacteria</taxon>
        <taxon>Bacillati</taxon>
        <taxon>Actinomycetota</taxon>
        <taxon>Actinomycetes</taxon>
        <taxon>Micrococcales</taxon>
        <taxon>Microbacteriaceae</taxon>
        <taxon>Leifsonia</taxon>
    </lineage>
</organism>
<dbReference type="EMBL" id="CP157390">
    <property type="protein sequence ID" value="XBM49139.1"/>
    <property type="molecule type" value="Genomic_DNA"/>
</dbReference>
<gene>
    <name evidence="2" type="ORF">AAME72_04590</name>
</gene>
<proteinExistence type="predicted"/>
<sequence length="144" mass="14960">MKFLKKALAAAVATGGIAALSLATAAPASAAASNCPSGFSCHWSDANYVTQGSGGWYVAFTSYASDFQLYYYGSYSGEVNIPGKIGANDSASSIYNNGNSCTSGYYRDARYGTLAIRTTKKTGWANLAVSGGYNDDLSSGQFIC</sequence>
<dbReference type="RefSeq" id="WP_348789059.1">
    <property type="nucleotide sequence ID" value="NZ_CP157390.1"/>
</dbReference>
<feature type="signal peptide" evidence="1">
    <location>
        <begin position="1"/>
        <end position="30"/>
    </location>
</feature>
<reference evidence="2" key="1">
    <citation type="submission" date="2024-05" db="EMBL/GenBank/DDBJ databases">
        <title>The Natural Products Discovery Center: Release of the First 8490 Sequenced Strains for Exploring Actinobacteria Biosynthetic Diversity.</title>
        <authorList>
            <person name="Kalkreuter E."/>
            <person name="Kautsar S.A."/>
            <person name="Yang D."/>
            <person name="Bader C.D."/>
            <person name="Teijaro C.N."/>
            <person name="Fluegel L."/>
            <person name="Davis C.M."/>
            <person name="Simpson J.R."/>
            <person name="Lauterbach L."/>
            <person name="Steele A.D."/>
            <person name="Gui C."/>
            <person name="Meng S."/>
            <person name="Li G."/>
            <person name="Viehrig K."/>
            <person name="Ye F."/>
            <person name="Su P."/>
            <person name="Kiefer A.F."/>
            <person name="Nichols A."/>
            <person name="Cepeda A.J."/>
            <person name="Yan W."/>
            <person name="Fan B."/>
            <person name="Jiang Y."/>
            <person name="Adhikari A."/>
            <person name="Zheng C.-J."/>
            <person name="Schuster L."/>
            <person name="Cowan T.M."/>
            <person name="Smanski M.J."/>
            <person name="Chevrette M.G."/>
            <person name="de Carvalho L.P.S."/>
            <person name="Shen B."/>
        </authorList>
    </citation>
    <scope>NUCLEOTIDE SEQUENCE</scope>
    <source>
        <strain evidence="2">NPDC080035</strain>
    </source>
</reference>
<protein>
    <recommendedName>
        <fullName evidence="3">Peptidase inhibitor family I36</fullName>
    </recommendedName>
</protein>
<accession>A0AAU7GF55</accession>